<keyword evidence="2" id="KW-1185">Reference proteome</keyword>
<comment type="caution">
    <text evidence="1">The sequence shown here is derived from an EMBL/GenBank/DDBJ whole genome shotgun (WGS) entry which is preliminary data.</text>
</comment>
<name>A0ABP5CXA6_9MICO</name>
<evidence type="ECO:0000313" key="2">
    <source>
        <dbReference type="Proteomes" id="UP001499933"/>
    </source>
</evidence>
<accession>A0ABP5CXA6</accession>
<dbReference type="RefSeq" id="WP_344097434.1">
    <property type="nucleotide sequence ID" value="NZ_BAAAOG010000012.1"/>
</dbReference>
<organism evidence="1 2">
    <name type="scientific">Microbacterium deminutum</name>
    <dbReference type="NCBI Taxonomy" id="344164"/>
    <lineage>
        <taxon>Bacteria</taxon>
        <taxon>Bacillati</taxon>
        <taxon>Actinomycetota</taxon>
        <taxon>Actinomycetes</taxon>
        <taxon>Micrococcales</taxon>
        <taxon>Microbacteriaceae</taxon>
        <taxon>Microbacterium</taxon>
    </lineage>
</organism>
<sequence length="73" mass="8206">MERGNDLSAQIKVEAERQPVQIEVTEEQLEALRALWDSGDPKAAARITFYVKDRSVAEMAVAGYRYRGDTCCV</sequence>
<proteinExistence type="predicted"/>
<evidence type="ECO:0000313" key="1">
    <source>
        <dbReference type="EMBL" id="GAA1970035.1"/>
    </source>
</evidence>
<dbReference type="EMBL" id="BAAAOG010000012">
    <property type="protein sequence ID" value="GAA1970035.1"/>
    <property type="molecule type" value="Genomic_DNA"/>
</dbReference>
<protein>
    <submittedName>
        <fullName evidence="1">Uncharacterized protein</fullName>
    </submittedName>
</protein>
<gene>
    <name evidence="1" type="ORF">GCM10009776_36400</name>
</gene>
<reference evidence="2" key="1">
    <citation type="journal article" date="2019" name="Int. J. Syst. Evol. Microbiol.">
        <title>The Global Catalogue of Microorganisms (GCM) 10K type strain sequencing project: providing services to taxonomists for standard genome sequencing and annotation.</title>
        <authorList>
            <consortium name="The Broad Institute Genomics Platform"/>
            <consortium name="The Broad Institute Genome Sequencing Center for Infectious Disease"/>
            <person name="Wu L."/>
            <person name="Ma J."/>
        </authorList>
    </citation>
    <scope>NUCLEOTIDE SEQUENCE [LARGE SCALE GENOMIC DNA]</scope>
    <source>
        <strain evidence="2">JCM 14901</strain>
    </source>
</reference>
<dbReference type="Proteomes" id="UP001499933">
    <property type="component" value="Unassembled WGS sequence"/>
</dbReference>